<accession>A0AAE3IQK9</accession>
<dbReference type="Gene3D" id="3.30.70.100">
    <property type="match status" value="1"/>
</dbReference>
<organism evidence="2 3">
    <name type="scientific">Perspicuibacillus lycopersici</name>
    <dbReference type="NCBI Taxonomy" id="1325689"/>
    <lineage>
        <taxon>Bacteria</taxon>
        <taxon>Bacillati</taxon>
        <taxon>Bacillota</taxon>
        <taxon>Bacilli</taxon>
        <taxon>Bacillales</taxon>
        <taxon>Bacillaceae</taxon>
        <taxon>Perspicuibacillus</taxon>
    </lineage>
</organism>
<dbReference type="PROSITE" id="PS51725">
    <property type="entry name" value="ABM"/>
    <property type="match status" value="1"/>
</dbReference>
<dbReference type="PANTHER" id="PTHR33336">
    <property type="entry name" value="QUINOL MONOOXYGENASE YGIN-RELATED"/>
    <property type="match status" value="1"/>
</dbReference>
<dbReference type="Proteomes" id="UP001209318">
    <property type="component" value="Unassembled WGS sequence"/>
</dbReference>
<dbReference type="InterPro" id="IPR011008">
    <property type="entry name" value="Dimeric_a/b-barrel"/>
</dbReference>
<comment type="caution">
    <text evidence="2">The sequence shown here is derived from an EMBL/GenBank/DDBJ whole genome shotgun (WGS) entry which is preliminary data.</text>
</comment>
<name>A0AAE3IQK9_9BACI</name>
<protein>
    <submittedName>
        <fullName evidence="2">Antibiotic biosynthesis monooxygenase</fullName>
    </submittedName>
</protein>
<keyword evidence="2" id="KW-0503">Monooxygenase</keyword>
<reference evidence="2" key="1">
    <citation type="submission" date="2022-10" db="EMBL/GenBank/DDBJ databases">
        <title>Description of Fervidibacillus gen. nov. in the family Fervidibacillaceae fam. nov. with two species, Fervidibacillus albus sp. nov., and Fervidibacillus halotolerans sp. nov., isolated from tidal flat sediments.</title>
        <authorList>
            <person name="Kwon K.K."/>
            <person name="Yang S.-H."/>
        </authorList>
    </citation>
    <scope>NUCLEOTIDE SEQUENCE</scope>
    <source>
        <strain evidence="2">JCM 19140</strain>
    </source>
</reference>
<dbReference type="RefSeq" id="WP_263071791.1">
    <property type="nucleotide sequence ID" value="NZ_JAOUSF010000001.1"/>
</dbReference>
<proteinExistence type="predicted"/>
<feature type="domain" description="ABM" evidence="1">
    <location>
        <begin position="4"/>
        <end position="93"/>
    </location>
</feature>
<evidence type="ECO:0000259" key="1">
    <source>
        <dbReference type="PROSITE" id="PS51725"/>
    </source>
</evidence>
<evidence type="ECO:0000313" key="2">
    <source>
        <dbReference type="EMBL" id="MCU9612607.1"/>
    </source>
</evidence>
<dbReference type="GO" id="GO:0004497">
    <property type="term" value="F:monooxygenase activity"/>
    <property type="evidence" value="ECO:0007669"/>
    <property type="project" value="UniProtKB-KW"/>
</dbReference>
<sequence>MSKFGLFGKFTVKEGERDTFEKILLKAAESLQNIEACELYLVNRSDEDENAVFVYEVWSNQDAHQASLALDSTQEMIQRARPIITGMERIATFQSCAGKGV</sequence>
<evidence type="ECO:0000313" key="3">
    <source>
        <dbReference type="Proteomes" id="UP001209318"/>
    </source>
</evidence>
<dbReference type="SUPFAM" id="SSF54909">
    <property type="entry name" value="Dimeric alpha+beta barrel"/>
    <property type="match status" value="1"/>
</dbReference>
<dbReference type="PANTHER" id="PTHR33336:SF14">
    <property type="entry name" value="ANTIBIOTIC BIOSYNTHESIS MONOOXYGENASE"/>
    <property type="match status" value="1"/>
</dbReference>
<dbReference type="EMBL" id="JAOUSF010000001">
    <property type="protein sequence ID" value="MCU9612607.1"/>
    <property type="molecule type" value="Genomic_DNA"/>
</dbReference>
<dbReference type="Pfam" id="PF03992">
    <property type="entry name" value="ABM"/>
    <property type="match status" value="1"/>
</dbReference>
<gene>
    <name evidence="2" type="ORF">OEV98_03390</name>
</gene>
<dbReference type="InterPro" id="IPR050744">
    <property type="entry name" value="AI-2_Isomerase_LsrG"/>
</dbReference>
<dbReference type="InterPro" id="IPR007138">
    <property type="entry name" value="ABM_dom"/>
</dbReference>
<keyword evidence="2" id="KW-0560">Oxidoreductase</keyword>
<dbReference type="AlphaFoldDB" id="A0AAE3IQK9"/>
<keyword evidence="3" id="KW-1185">Reference proteome</keyword>